<organism evidence="1 2">
    <name type="scientific">Heliocybe sulcata</name>
    <dbReference type="NCBI Taxonomy" id="5364"/>
    <lineage>
        <taxon>Eukaryota</taxon>
        <taxon>Fungi</taxon>
        <taxon>Dikarya</taxon>
        <taxon>Basidiomycota</taxon>
        <taxon>Agaricomycotina</taxon>
        <taxon>Agaricomycetes</taxon>
        <taxon>Gloeophyllales</taxon>
        <taxon>Gloeophyllaceae</taxon>
        <taxon>Heliocybe</taxon>
    </lineage>
</organism>
<dbReference type="Proteomes" id="UP000305948">
    <property type="component" value="Unassembled WGS sequence"/>
</dbReference>
<sequence length="181" mass="19589">MIVRAVSNRSSLSRRYGYLTSGFCPQLVLHIAPTNINEIAIFFAHHRGRLSCNKIAQVLTRSTVPAVTRDSTLPGRCTSSPGITFTSQPIQDGAWNGFISAVNNYHGSDLVSVLIQSPNRSGIYGIIPGSEVVRIFSDTSPGDNKALATRGAQDVALAQILDWMVYILHDVMAFAVDVGEL</sequence>
<accession>A0A5C3N105</accession>
<gene>
    <name evidence="1" type="ORF">OE88DRAFT_1645031</name>
</gene>
<name>A0A5C3N105_9AGAM</name>
<dbReference type="AlphaFoldDB" id="A0A5C3N105"/>
<keyword evidence="2" id="KW-1185">Reference proteome</keyword>
<reference evidence="1 2" key="1">
    <citation type="journal article" date="2019" name="Nat. Ecol. Evol.">
        <title>Megaphylogeny resolves global patterns of mushroom evolution.</title>
        <authorList>
            <person name="Varga T."/>
            <person name="Krizsan K."/>
            <person name="Foldi C."/>
            <person name="Dima B."/>
            <person name="Sanchez-Garcia M."/>
            <person name="Sanchez-Ramirez S."/>
            <person name="Szollosi G.J."/>
            <person name="Szarkandi J.G."/>
            <person name="Papp V."/>
            <person name="Albert L."/>
            <person name="Andreopoulos W."/>
            <person name="Angelini C."/>
            <person name="Antonin V."/>
            <person name="Barry K.W."/>
            <person name="Bougher N.L."/>
            <person name="Buchanan P."/>
            <person name="Buyck B."/>
            <person name="Bense V."/>
            <person name="Catcheside P."/>
            <person name="Chovatia M."/>
            <person name="Cooper J."/>
            <person name="Damon W."/>
            <person name="Desjardin D."/>
            <person name="Finy P."/>
            <person name="Geml J."/>
            <person name="Haridas S."/>
            <person name="Hughes K."/>
            <person name="Justo A."/>
            <person name="Karasinski D."/>
            <person name="Kautmanova I."/>
            <person name="Kiss B."/>
            <person name="Kocsube S."/>
            <person name="Kotiranta H."/>
            <person name="LaButti K.M."/>
            <person name="Lechner B.E."/>
            <person name="Liimatainen K."/>
            <person name="Lipzen A."/>
            <person name="Lukacs Z."/>
            <person name="Mihaltcheva S."/>
            <person name="Morgado L.N."/>
            <person name="Niskanen T."/>
            <person name="Noordeloos M.E."/>
            <person name="Ohm R.A."/>
            <person name="Ortiz-Santana B."/>
            <person name="Ovrebo C."/>
            <person name="Racz N."/>
            <person name="Riley R."/>
            <person name="Savchenko A."/>
            <person name="Shiryaev A."/>
            <person name="Soop K."/>
            <person name="Spirin V."/>
            <person name="Szebenyi C."/>
            <person name="Tomsovsky M."/>
            <person name="Tulloss R.E."/>
            <person name="Uehling J."/>
            <person name="Grigoriev I.V."/>
            <person name="Vagvolgyi C."/>
            <person name="Papp T."/>
            <person name="Martin F.M."/>
            <person name="Miettinen O."/>
            <person name="Hibbett D.S."/>
            <person name="Nagy L.G."/>
        </authorList>
    </citation>
    <scope>NUCLEOTIDE SEQUENCE [LARGE SCALE GENOMIC DNA]</scope>
    <source>
        <strain evidence="1 2">OMC1185</strain>
    </source>
</reference>
<dbReference type="EMBL" id="ML213512">
    <property type="protein sequence ID" value="TFK50725.1"/>
    <property type="molecule type" value="Genomic_DNA"/>
</dbReference>
<proteinExistence type="predicted"/>
<protein>
    <submittedName>
        <fullName evidence="1">Uncharacterized protein</fullName>
    </submittedName>
</protein>
<evidence type="ECO:0000313" key="1">
    <source>
        <dbReference type="EMBL" id="TFK50725.1"/>
    </source>
</evidence>
<evidence type="ECO:0000313" key="2">
    <source>
        <dbReference type="Proteomes" id="UP000305948"/>
    </source>
</evidence>